<gene>
    <name evidence="2" type="ORF">TNCT_374981</name>
</gene>
<sequence length="141" mass="15812">MFDTCSYSLFIGVKKLLKQPGTFAFVYGKGIIGKSTARKWFAKFKNSDFDVDETLCSGKPSEFDEECHKAHLKKDGHQTSRELAENINCDHKTILNHLLSMEFAKKYEALVPHELNKNHTKKNPPSNCVSTSSPPSSSTLS</sequence>
<dbReference type="PANTHER" id="PTHR46060">
    <property type="entry name" value="MARINER MOS1 TRANSPOSASE-LIKE PROTEIN"/>
    <property type="match status" value="1"/>
</dbReference>
<dbReference type="AlphaFoldDB" id="A0A8X6G3V4"/>
<keyword evidence="3" id="KW-1185">Reference proteome</keyword>
<proteinExistence type="predicted"/>
<protein>
    <recommendedName>
        <fullName evidence="4">Transposase</fullName>
    </recommendedName>
</protein>
<dbReference type="GO" id="GO:0031297">
    <property type="term" value="P:replication fork processing"/>
    <property type="evidence" value="ECO:0007669"/>
    <property type="project" value="TreeGrafter"/>
</dbReference>
<dbReference type="GO" id="GO:0003690">
    <property type="term" value="F:double-stranded DNA binding"/>
    <property type="evidence" value="ECO:0007669"/>
    <property type="project" value="TreeGrafter"/>
</dbReference>
<dbReference type="PANTHER" id="PTHR46060:SF2">
    <property type="entry name" value="HISTONE-LYSINE N-METHYLTRANSFERASE SETMAR"/>
    <property type="match status" value="1"/>
</dbReference>
<dbReference type="GO" id="GO:0046975">
    <property type="term" value="F:histone H3K36 methyltransferase activity"/>
    <property type="evidence" value="ECO:0007669"/>
    <property type="project" value="TreeGrafter"/>
</dbReference>
<dbReference type="GO" id="GO:0006303">
    <property type="term" value="P:double-strand break repair via nonhomologous end joining"/>
    <property type="evidence" value="ECO:0007669"/>
    <property type="project" value="TreeGrafter"/>
</dbReference>
<dbReference type="GO" id="GO:0035861">
    <property type="term" value="C:site of double-strand break"/>
    <property type="evidence" value="ECO:0007669"/>
    <property type="project" value="TreeGrafter"/>
</dbReference>
<dbReference type="EMBL" id="BMAO01011433">
    <property type="protein sequence ID" value="GFQ73618.1"/>
    <property type="molecule type" value="Genomic_DNA"/>
</dbReference>
<name>A0A8X6G3V4_TRICU</name>
<dbReference type="GO" id="GO:0000793">
    <property type="term" value="C:condensed chromosome"/>
    <property type="evidence" value="ECO:0007669"/>
    <property type="project" value="TreeGrafter"/>
</dbReference>
<dbReference type="GO" id="GO:0003697">
    <property type="term" value="F:single-stranded DNA binding"/>
    <property type="evidence" value="ECO:0007669"/>
    <property type="project" value="TreeGrafter"/>
</dbReference>
<dbReference type="InterPro" id="IPR052709">
    <property type="entry name" value="Transposase-MT_Hybrid"/>
</dbReference>
<dbReference type="GO" id="GO:0044774">
    <property type="term" value="P:mitotic DNA integrity checkpoint signaling"/>
    <property type="evidence" value="ECO:0007669"/>
    <property type="project" value="TreeGrafter"/>
</dbReference>
<evidence type="ECO:0008006" key="4">
    <source>
        <dbReference type="Google" id="ProtNLM"/>
    </source>
</evidence>
<dbReference type="OrthoDB" id="6508494at2759"/>
<dbReference type="GO" id="GO:0005634">
    <property type="term" value="C:nucleus"/>
    <property type="evidence" value="ECO:0007669"/>
    <property type="project" value="TreeGrafter"/>
</dbReference>
<dbReference type="GO" id="GO:0044547">
    <property type="term" value="F:DNA topoisomerase binding"/>
    <property type="evidence" value="ECO:0007669"/>
    <property type="project" value="TreeGrafter"/>
</dbReference>
<dbReference type="Proteomes" id="UP000887116">
    <property type="component" value="Unassembled WGS sequence"/>
</dbReference>
<feature type="compositionally biased region" description="Low complexity" evidence="1">
    <location>
        <begin position="123"/>
        <end position="141"/>
    </location>
</feature>
<reference evidence="2" key="1">
    <citation type="submission" date="2020-07" db="EMBL/GenBank/DDBJ databases">
        <title>Multicomponent nature underlies the extraordinary mechanical properties of spider dragline silk.</title>
        <authorList>
            <person name="Kono N."/>
            <person name="Nakamura H."/>
            <person name="Mori M."/>
            <person name="Yoshida Y."/>
            <person name="Ohtoshi R."/>
            <person name="Malay A.D."/>
            <person name="Moran D.A.P."/>
            <person name="Tomita M."/>
            <person name="Numata K."/>
            <person name="Arakawa K."/>
        </authorList>
    </citation>
    <scope>NUCLEOTIDE SEQUENCE</scope>
</reference>
<dbReference type="GO" id="GO:0000729">
    <property type="term" value="P:DNA double-strand break processing"/>
    <property type="evidence" value="ECO:0007669"/>
    <property type="project" value="TreeGrafter"/>
</dbReference>
<evidence type="ECO:0000313" key="2">
    <source>
        <dbReference type="EMBL" id="GFQ73618.1"/>
    </source>
</evidence>
<dbReference type="GO" id="GO:0000014">
    <property type="term" value="F:single-stranded DNA endodeoxyribonuclease activity"/>
    <property type="evidence" value="ECO:0007669"/>
    <property type="project" value="TreeGrafter"/>
</dbReference>
<feature type="region of interest" description="Disordered" evidence="1">
    <location>
        <begin position="116"/>
        <end position="141"/>
    </location>
</feature>
<accession>A0A8X6G3V4</accession>
<comment type="caution">
    <text evidence="2">The sequence shown here is derived from an EMBL/GenBank/DDBJ whole genome shotgun (WGS) entry which is preliminary data.</text>
</comment>
<evidence type="ECO:0000256" key="1">
    <source>
        <dbReference type="SAM" id="MobiDB-lite"/>
    </source>
</evidence>
<dbReference type="GO" id="GO:0015074">
    <property type="term" value="P:DNA integration"/>
    <property type="evidence" value="ECO:0007669"/>
    <property type="project" value="TreeGrafter"/>
</dbReference>
<evidence type="ECO:0000313" key="3">
    <source>
        <dbReference type="Proteomes" id="UP000887116"/>
    </source>
</evidence>
<organism evidence="2 3">
    <name type="scientific">Trichonephila clavata</name>
    <name type="common">Joro spider</name>
    <name type="synonym">Nephila clavata</name>
    <dbReference type="NCBI Taxonomy" id="2740835"/>
    <lineage>
        <taxon>Eukaryota</taxon>
        <taxon>Metazoa</taxon>
        <taxon>Ecdysozoa</taxon>
        <taxon>Arthropoda</taxon>
        <taxon>Chelicerata</taxon>
        <taxon>Arachnida</taxon>
        <taxon>Araneae</taxon>
        <taxon>Araneomorphae</taxon>
        <taxon>Entelegynae</taxon>
        <taxon>Araneoidea</taxon>
        <taxon>Nephilidae</taxon>
        <taxon>Trichonephila</taxon>
    </lineage>
</organism>
<dbReference type="GO" id="GO:0042800">
    <property type="term" value="F:histone H3K4 methyltransferase activity"/>
    <property type="evidence" value="ECO:0007669"/>
    <property type="project" value="TreeGrafter"/>
</dbReference>